<dbReference type="UniPathway" id="UPA00094"/>
<name>A0A2G3PP68_WILMA</name>
<dbReference type="GO" id="GO:0006633">
    <property type="term" value="P:fatty acid biosynthetic process"/>
    <property type="evidence" value="ECO:0007669"/>
    <property type="project" value="UniProtKB-UniPathway"/>
</dbReference>
<dbReference type="InterPro" id="IPR029069">
    <property type="entry name" value="HotDog_dom_sf"/>
</dbReference>
<dbReference type="EMBL" id="PEBD01000005">
    <property type="protein sequence ID" value="PHV67585.1"/>
    <property type="molecule type" value="Genomic_DNA"/>
</dbReference>
<protein>
    <submittedName>
        <fullName evidence="1">Beta-ketoacyl synthase</fullName>
    </submittedName>
</protein>
<evidence type="ECO:0000313" key="1">
    <source>
        <dbReference type="EMBL" id="PHV67585.1"/>
    </source>
</evidence>
<accession>A0A2G3PP68</accession>
<dbReference type="Pfam" id="PF07977">
    <property type="entry name" value="FabA"/>
    <property type="match status" value="1"/>
</dbReference>
<gene>
    <name evidence="1" type="ORF">CSW57_07855</name>
</gene>
<dbReference type="InterPro" id="IPR013114">
    <property type="entry name" value="FabA_FabZ"/>
</dbReference>
<reference evidence="1 2" key="1">
    <citation type="submission" date="2017-10" db="EMBL/GenBank/DDBJ databases">
        <title>The draft genome sequence of Williamsia sp. BULT 1.1 isolated from the semi-arid grassland soils from South Africa.</title>
        <authorList>
            <person name="Kabwe M.H."/>
            <person name="Govender N."/>
            <person name="Mutseka Lunga P."/>
            <person name="Vikram S."/>
            <person name="Makhalanyane T.P."/>
        </authorList>
    </citation>
    <scope>NUCLEOTIDE SEQUENCE [LARGE SCALE GENOMIC DNA]</scope>
    <source>
        <strain evidence="1 2">BULT 1.1</strain>
    </source>
</reference>
<proteinExistence type="predicted"/>
<comment type="caution">
    <text evidence="1">The sequence shown here is derived from an EMBL/GenBank/DDBJ whole genome shotgun (WGS) entry which is preliminary data.</text>
</comment>
<dbReference type="Gene3D" id="3.10.129.10">
    <property type="entry name" value="Hotdog Thioesterase"/>
    <property type="match status" value="2"/>
</dbReference>
<dbReference type="RefSeq" id="WP_099382271.1">
    <property type="nucleotide sequence ID" value="NZ_PEBD01000005.1"/>
</dbReference>
<dbReference type="AlphaFoldDB" id="A0A2G3PP68"/>
<dbReference type="Proteomes" id="UP000225108">
    <property type="component" value="Unassembled WGS sequence"/>
</dbReference>
<sequence length="678" mass="74028">MAHIRFDGIVFNPIPARPADVVEAAPRSAGNRTRESLAPRETVPVGAMAPLAAVRDSVVRAHQATIAAASAVARATLRDGLNPAPRQLGEKTWPETVDTFSTTRAAELAAVRCFRPLARSARRELSSEDIDVLTRGGIEQVFGPTHRQTATDHATGRTIAANSMLTVASHGQVESIEGLESSPRGADFGGLTVRYNGDPVAAARSAAEVFGVFVGLHLCMSDCVAESQAHGTAPNPPSSQRLSLRVVEIDLVPIPHLRARVSIDGLEPSRDNGFDVTVDFIPRNGVPLGPGTNGHLQDWTGRVATTGRQALLSEFHMAHLARGDQGIAFGPEFSRYTGNRATRLPTGGLLLVDRVTEFSGTRGNWDAGADYRTEYDVPADAWYLEDTANGSVPHFVYMETSLQAALLMGYYLGPTLGSTETLRLRNLGGTATVSRRLDLRGKTVDQSSTLVSTTLMPGSSLQSFDYSLRVDGDEFYSGTTMFGYFSDSALDNQTGLDAGRHRPNWLETLESAPQIRTIDVAARRDRREPLCSTGALALVDHVDVVDGGGQYGKGYLHMTRDIEADEWFFDCHFYLDPVIPGSLGVESVIQCIQEWMVDAGMHRQWRDPQFHIPENVPFNWKYRGQFVPDDGHCELEVHVKNIRPQFNSVVVVADASLWKPGLRIYELIDISVELREGI</sequence>
<evidence type="ECO:0000313" key="2">
    <source>
        <dbReference type="Proteomes" id="UP000225108"/>
    </source>
</evidence>
<dbReference type="SUPFAM" id="SSF54637">
    <property type="entry name" value="Thioesterase/thiol ester dehydrase-isomerase"/>
    <property type="match status" value="2"/>
</dbReference>
<organism evidence="1 2">
    <name type="scientific">Williamsia marianensis</name>
    <dbReference type="NCBI Taxonomy" id="85044"/>
    <lineage>
        <taxon>Bacteria</taxon>
        <taxon>Bacillati</taxon>
        <taxon>Actinomycetota</taxon>
        <taxon>Actinomycetes</taxon>
        <taxon>Mycobacteriales</taxon>
        <taxon>Nocardiaceae</taxon>
        <taxon>Williamsia</taxon>
    </lineage>
</organism>